<name>A0AAU9K667_9CILI</name>
<organism evidence="2 3">
    <name type="scientific">Blepharisma stoltei</name>
    <dbReference type="NCBI Taxonomy" id="1481888"/>
    <lineage>
        <taxon>Eukaryota</taxon>
        <taxon>Sar</taxon>
        <taxon>Alveolata</taxon>
        <taxon>Ciliophora</taxon>
        <taxon>Postciliodesmatophora</taxon>
        <taxon>Heterotrichea</taxon>
        <taxon>Heterotrichida</taxon>
        <taxon>Blepharismidae</taxon>
        <taxon>Blepharisma</taxon>
    </lineage>
</organism>
<proteinExistence type="predicted"/>
<gene>
    <name evidence="2" type="ORF">BSTOLATCC_MIC58227</name>
</gene>
<sequence length="138" mass="16065">MRLINLLFRCCNWVREKDNDSTSIDINHPPDLTLKKIEDYSSLYEKNNLSESLHSISEVKLEVSKKEEQENAEILQKAPPKNYPKIHLINLEVSPDPIVLFEKKDKNNIKVATPHKKKAKKKKSSEKALKKEEKKSEK</sequence>
<dbReference type="AlphaFoldDB" id="A0AAU9K667"/>
<comment type="caution">
    <text evidence="2">The sequence shown here is derived from an EMBL/GenBank/DDBJ whole genome shotgun (WGS) entry which is preliminary data.</text>
</comment>
<evidence type="ECO:0000313" key="2">
    <source>
        <dbReference type="EMBL" id="CAG9333414.1"/>
    </source>
</evidence>
<feature type="compositionally biased region" description="Basic and acidic residues" evidence="1">
    <location>
        <begin position="125"/>
        <end position="138"/>
    </location>
</feature>
<evidence type="ECO:0000313" key="3">
    <source>
        <dbReference type="Proteomes" id="UP001162131"/>
    </source>
</evidence>
<dbReference type="EMBL" id="CAJZBQ010000056">
    <property type="protein sequence ID" value="CAG9333414.1"/>
    <property type="molecule type" value="Genomic_DNA"/>
</dbReference>
<keyword evidence="3" id="KW-1185">Reference proteome</keyword>
<reference evidence="2" key="1">
    <citation type="submission" date="2021-09" db="EMBL/GenBank/DDBJ databases">
        <authorList>
            <consortium name="AG Swart"/>
            <person name="Singh M."/>
            <person name="Singh A."/>
            <person name="Seah K."/>
            <person name="Emmerich C."/>
        </authorList>
    </citation>
    <scope>NUCLEOTIDE SEQUENCE</scope>
    <source>
        <strain evidence="2">ATCC30299</strain>
    </source>
</reference>
<dbReference type="Proteomes" id="UP001162131">
    <property type="component" value="Unassembled WGS sequence"/>
</dbReference>
<feature type="compositionally biased region" description="Basic residues" evidence="1">
    <location>
        <begin position="113"/>
        <end position="124"/>
    </location>
</feature>
<feature type="region of interest" description="Disordered" evidence="1">
    <location>
        <begin position="109"/>
        <end position="138"/>
    </location>
</feature>
<accession>A0AAU9K667</accession>
<protein>
    <submittedName>
        <fullName evidence="2">Uncharacterized protein</fullName>
    </submittedName>
</protein>
<evidence type="ECO:0000256" key="1">
    <source>
        <dbReference type="SAM" id="MobiDB-lite"/>
    </source>
</evidence>